<protein>
    <submittedName>
        <fullName evidence="2">Uncharacterized conserved protein, DUF885 familyt</fullName>
    </submittedName>
</protein>
<keyword evidence="3" id="KW-1185">Reference proteome</keyword>
<feature type="chain" id="PRO_5011583557" evidence="1">
    <location>
        <begin position="25"/>
        <end position="589"/>
    </location>
</feature>
<dbReference type="Pfam" id="PF05960">
    <property type="entry name" value="DUF885"/>
    <property type="match status" value="1"/>
</dbReference>
<evidence type="ECO:0000313" key="2">
    <source>
        <dbReference type="EMBL" id="SFF38131.1"/>
    </source>
</evidence>
<name>A0A1I2IC84_9GAMM</name>
<sequence length="589" mass="68190">MRMRKTATATLLALALSLPGTSFADAVADLHALFDAEWQRQLREQPELASHLGDRRYEDRWTDLSLQAIADRHAADRAALSRLAAIDRAHLPPDEQLNYDLFQRQYREAIEAHAFRRFLIPLNQRGGIQTQDEILDVLRFDDERAYENWLARLQALPRLIEQTELLMRQGMREKRLNPKIVMQRVGPQLEKQLVENPQDSPFYKPFLRFPDAIPPDRRAAYAARARELIAEAIVPAYRRFHRFFIEEYLPACPDQVGVWAQPDGRALYAFLARQYTTTTLTPAQIHDIGLREVRRIRAEMEQLIREIGFQGDFKAFVEQLRSDPRHYYRTGEELLQAYRALAKRIDPELPRLFKTIPRLPYGVRPVPDAIAADTTTAYYLPGAADGTRPGWYYVNLYRPETRPKYEMEALSLHEAVPGHHFQIARAQELGDLPEFRRNGPGFTAFVEGWALYAESLGEELGLYQDPYSKFGALTYEMWRAVRLVVDTGIHDRQWTRQQAIDFFMTHAAKSELDIVNEVDRYIAWPGQALAYKIGQLKIRELRTRAEQSLGERFDLREFHDVVLGSGAVPLDILERTVEAWIAQRQPARP</sequence>
<evidence type="ECO:0000256" key="1">
    <source>
        <dbReference type="SAM" id="SignalP"/>
    </source>
</evidence>
<reference evidence="2 3" key="1">
    <citation type="submission" date="2016-10" db="EMBL/GenBank/DDBJ databases">
        <authorList>
            <person name="de Groot N.N."/>
        </authorList>
    </citation>
    <scope>NUCLEOTIDE SEQUENCE [LARGE SCALE GENOMIC DNA]</scope>
    <source>
        <strain evidence="2 3">DSM 23609</strain>
    </source>
</reference>
<dbReference type="PANTHER" id="PTHR33361">
    <property type="entry name" value="GLR0591 PROTEIN"/>
    <property type="match status" value="1"/>
</dbReference>
<organism evidence="2 3">
    <name type="scientific">Fontimonas thermophila</name>
    <dbReference type="NCBI Taxonomy" id="1076937"/>
    <lineage>
        <taxon>Bacteria</taxon>
        <taxon>Pseudomonadati</taxon>
        <taxon>Pseudomonadota</taxon>
        <taxon>Gammaproteobacteria</taxon>
        <taxon>Nevskiales</taxon>
        <taxon>Nevskiaceae</taxon>
        <taxon>Fontimonas</taxon>
    </lineage>
</organism>
<dbReference type="PANTHER" id="PTHR33361:SF2">
    <property type="entry name" value="DUF885 DOMAIN-CONTAINING PROTEIN"/>
    <property type="match status" value="1"/>
</dbReference>
<accession>A0A1I2IC84</accession>
<gene>
    <name evidence="2" type="ORF">SAMN04488120_10389</name>
</gene>
<feature type="signal peptide" evidence="1">
    <location>
        <begin position="1"/>
        <end position="24"/>
    </location>
</feature>
<dbReference type="RefSeq" id="WP_200769506.1">
    <property type="nucleotide sequence ID" value="NZ_FOOC01000003.1"/>
</dbReference>
<proteinExistence type="predicted"/>
<dbReference type="AlphaFoldDB" id="A0A1I2IC84"/>
<dbReference type="InterPro" id="IPR010281">
    <property type="entry name" value="DUF885"/>
</dbReference>
<dbReference type="Proteomes" id="UP000199771">
    <property type="component" value="Unassembled WGS sequence"/>
</dbReference>
<evidence type="ECO:0000313" key="3">
    <source>
        <dbReference type="Proteomes" id="UP000199771"/>
    </source>
</evidence>
<dbReference type="EMBL" id="FOOC01000003">
    <property type="protein sequence ID" value="SFF38131.1"/>
    <property type="molecule type" value="Genomic_DNA"/>
</dbReference>
<keyword evidence="1" id="KW-0732">Signal</keyword>
<dbReference type="STRING" id="1076937.SAMN04488120_10389"/>